<dbReference type="InterPro" id="IPR019821">
    <property type="entry name" value="Kinesin_motor_CS"/>
</dbReference>
<dbReference type="Pfam" id="PF00225">
    <property type="entry name" value="Kinesin"/>
    <property type="match status" value="1"/>
</dbReference>
<dbReference type="FunFam" id="3.40.850.10:FF:000019">
    <property type="entry name" value="Kinesin-like protein KIN-5D"/>
    <property type="match status" value="1"/>
</dbReference>
<evidence type="ECO:0000256" key="4">
    <source>
        <dbReference type="ARBA" id="ARBA00022741"/>
    </source>
</evidence>
<organism evidence="13 14">
    <name type="scientific">Magnusiomyces paraingens</name>
    <dbReference type="NCBI Taxonomy" id="2606893"/>
    <lineage>
        <taxon>Eukaryota</taxon>
        <taxon>Fungi</taxon>
        <taxon>Dikarya</taxon>
        <taxon>Ascomycota</taxon>
        <taxon>Saccharomycotina</taxon>
        <taxon>Dipodascomycetes</taxon>
        <taxon>Dipodascales</taxon>
        <taxon>Dipodascaceae</taxon>
        <taxon>Magnusiomyces</taxon>
    </lineage>
</organism>
<dbReference type="PRINTS" id="PR00380">
    <property type="entry name" value="KINESINHEAVY"/>
</dbReference>
<dbReference type="SUPFAM" id="SSF52540">
    <property type="entry name" value="P-loop containing nucleoside triphosphate hydrolases"/>
    <property type="match status" value="1"/>
</dbReference>
<name>A0A5E8BWU1_9ASCO</name>
<feature type="region of interest" description="Disordered" evidence="11">
    <location>
        <begin position="1206"/>
        <end position="1241"/>
    </location>
</feature>
<feature type="compositionally biased region" description="Basic and acidic residues" evidence="11">
    <location>
        <begin position="1155"/>
        <end position="1166"/>
    </location>
</feature>
<dbReference type="GO" id="GO:0005524">
    <property type="term" value="F:ATP binding"/>
    <property type="evidence" value="ECO:0007669"/>
    <property type="project" value="UniProtKB-UniRule"/>
</dbReference>
<sequence>MIPSRLPKPGRAAGVRPSNSTNNNNNNNSHKHARPGSGPVLGHRRKPIRSSGTTSAPSGHMSQRGLNARSSTPEHSEMAQNQHPNKDTNDTSLGPHDMSIISNDHDTSSERRSLDSKGSDAGSNISVVVRCRGRNDREIQEKSHVVVKTSALDPTSVVVGLSDDGTGVPAGQNSKIYKVDQVFGPEADQTIVYNEVVAPMVTEVLRGATCTVFAYGQTGTGKTYTMTGDETLSPTGGISHEAGVLPRFCRDLFKAAEADGYDFAVKSSFIELYNEDLRDLLSDSDSKKVTILDPSTSNNMPKTSGITRGQENLFIQSADHGLKVLQRGLRKRQVASTRINELSSRSHTIFTITVYMSMNKRTSQDVAHAELSEPQLSSIVKESCIVGKINFVDLAGSENIGKSGADNKRAREAGMINQSLLALGRVINALVDKTSHIPYRESKLTRLLQDSLGGQTKTCIIATVSPAHINLEETLSTLEYATKAKNIRNKPQFRYLVSKTTLFKEWSDDYIRLQRDLEATRKKHGIYLTEEHYKELVSENAELKLRLEEQERKVTLQETQLKTLRGDVESTKSQLNETRRQLSTATKNFSDSVTNLSAKEEELAKAKSNWTLERLLKEAHAATERKLQQTAIELAAKLEKSTEIVATLQIRLAQSADRDNENRTRLNSHNKAISSTYTEVSEALSAFDKTHNKESKAFKQAMKQLVDKQLTQLQELLREVSDTNNAEKSFMREFAEAGEQYGEQTDTARKAFGDAQESVKSRVEAGLSEIQNSLNGLVREAGSKIEEHQQITTRYSASLRERLTLLFDDVNEAMNKQSAEIRGLNERLVSSTQDSIKEYEDAVAQGLFGMLEKEMAQSKHERLELFEKYQALVQAQEQEQAKRMETRVEEIHSTLGKHQHALSAASTAHAASIHQVLQVQQTFQQTLETRQRDITRGIEGGVHDAETSAKALQHAVAQQAESVRGQVEQHVQEVDAGLGNVATRAREVDELQRGHVLRLEQQVRRAQEAGVAAAERVERGLEEVTAEAARVSIPGDGYVARVGEALGRARRATQNVANQSQELIGCMSYEEPEAEANGNEGPIVDAWKPVLPSKLPATMPDGTSGTRPISELQANIIGSFASLLAELASPQKTSPQKTSPKKGSPIKVLASSPAKDQEKDDEKVDENMEEEADVEECSPSKVVRSPLCEISSHNLSSSIVVATGETEPATVKASPMVMGSPEKNMNKTNKNEGSKPTTTTTLRVNFFPANKRLSKAVEQSGIPRKRPASEVLENGLTRRAKS</sequence>
<feature type="binding site" evidence="9">
    <location>
        <begin position="216"/>
        <end position="223"/>
    </location>
    <ligand>
        <name>ATP</name>
        <dbReference type="ChEBI" id="CHEBI:30616"/>
    </ligand>
</feature>
<feature type="region of interest" description="Disordered" evidence="11">
    <location>
        <begin position="1257"/>
        <end position="1282"/>
    </location>
</feature>
<dbReference type="EMBL" id="CABVLU010000003">
    <property type="protein sequence ID" value="VVT55164.1"/>
    <property type="molecule type" value="Genomic_DNA"/>
</dbReference>
<feature type="region of interest" description="Disordered" evidence="11">
    <location>
        <begin position="1128"/>
        <end position="1178"/>
    </location>
</feature>
<dbReference type="PANTHER" id="PTHR47970:SF12">
    <property type="entry name" value="KINESIN FAMILY MEMBER 11"/>
    <property type="match status" value="1"/>
</dbReference>
<evidence type="ECO:0000256" key="5">
    <source>
        <dbReference type="ARBA" id="ARBA00022840"/>
    </source>
</evidence>
<evidence type="ECO:0000313" key="14">
    <source>
        <dbReference type="Proteomes" id="UP000398389"/>
    </source>
</evidence>
<keyword evidence="10" id="KW-0175">Coiled coil</keyword>
<accession>A0A5E8BWU1</accession>
<evidence type="ECO:0000256" key="9">
    <source>
        <dbReference type="PROSITE-ProRule" id="PRU00283"/>
    </source>
</evidence>
<dbReference type="OrthoDB" id="3176171at2759"/>
<keyword evidence="7" id="KW-0206">Cytoskeleton</keyword>
<protein>
    <recommendedName>
        <fullName evidence="12">Kinesin motor domain-containing protein</fullName>
    </recommendedName>
</protein>
<evidence type="ECO:0000256" key="3">
    <source>
        <dbReference type="ARBA" id="ARBA00022701"/>
    </source>
</evidence>
<dbReference type="GeneID" id="43583274"/>
<evidence type="ECO:0000259" key="12">
    <source>
        <dbReference type="PROSITE" id="PS50067"/>
    </source>
</evidence>
<dbReference type="Gene3D" id="3.40.850.10">
    <property type="entry name" value="Kinesin motor domain"/>
    <property type="match status" value="1"/>
</dbReference>
<feature type="coiled-coil region" evidence="10">
    <location>
        <begin position="503"/>
        <end position="588"/>
    </location>
</feature>
<dbReference type="GO" id="GO:0072686">
    <property type="term" value="C:mitotic spindle"/>
    <property type="evidence" value="ECO:0007669"/>
    <property type="project" value="TreeGrafter"/>
</dbReference>
<feature type="domain" description="Kinesin motor" evidence="12">
    <location>
        <begin position="124"/>
        <end position="487"/>
    </location>
</feature>
<evidence type="ECO:0000256" key="11">
    <source>
        <dbReference type="SAM" id="MobiDB-lite"/>
    </source>
</evidence>
<feature type="compositionally biased region" description="Low complexity" evidence="11">
    <location>
        <begin position="18"/>
        <end position="28"/>
    </location>
</feature>
<dbReference type="SMART" id="SM00129">
    <property type="entry name" value="KISc"/>
    <property type="match status" value="1"/>
</dbReference>
<dbReference type="InterPro" id="IPR047149">
    <property type="entry name" value="KIF11-like"/>
</dbReference>
<dbReference type="GO" id="GO:0005634">
    <property type="term" value="C:nucleus"/>
    <property type="evidence" value="ECO:0007669"/>
    <property type="project" value="TreeGrafter"/>
</dbReference>
<dbReference type="GO" id="GO:0007018">
    <property type="term" value="P:microtubule-based movement"/>
    <property type="evidence" value="ECO:0007669"/>
    <property type="project" value="InterPro"/>
</dbReference>
<dbReference type="GO" id="GO:0000073">
    <property type="term" value="P:initial mitotic spindle pole body separation"/>
    <property type="evidence" value="ECO:0007669"/>
    <property type="project" value="TreeGrafter"/>
</dbReference>
<dbReference type="RefSeq" id="XP_031855065.1">
    <property type="nucleotide sequence ID" value="XM_031999174.1"/>
</dbReference>
<dbReference type="PROSITE" id="PS50067">
    <property type="entry name" value="KINESIN_MOTOR_2"/>
    <property type="match status" value="1"/>
</dbReference>
<evidence type="ECO:0000256" key="10">
    <source>
        <dbReference type="SAM" id="Coils"/>
    </source>
</evidence>
<proteinExistence type="inferred from homology"/>
<evidence type="ECO:0000256" key="6">
    <source>
        <dbReference type="ARBA" id="ARBA00023175"/>
    </source>
</evidence>
<feature type="compositionally biased region" description="Basic and acidic residues" evidence="11">
    <location>
        <begin position="103"/>
        <end position="118"/>
    </location>
</feature>
<feature type="region of interest" description="Disordered" evidence="11">
    <location>
        <begin position="1"/>
        <end position="122"/>
    </location>
</feature>
<keyword evidence="14" id="KW-1185">Reference proteome</keyword>
<keyword evidence="2" id="KW-0963">Cytoplasm</keyword>
<evidence type="ECO:0000256" key="2">
    <source>
        <dbReference type="ARBA" id="ARBA00022490"/>
    </source>
</evidence>
<dbReference type="GO" id="GO:0008574">
    <property type="term" value="F:plus-end-directed microtubule motor activity"/>
    <property type="evidence" value="ECO:0007669"/>
    <property type="project" value="TreeGrafter"/>
</dbReference>
<dbReference type="PROSITE" id="PS00411">
    <property type="entry name" value="KINESIN_MOTOR_1"/>
    <property type="match status" value="1"/>
</dbReference>
<reference evidence="13 14" key="1">
    <citation type="submission" date="2019-09" db="EMBL/GenBank/DDBJ databases">
        <authorList>
            <person name="Brejova B."/>
        </authorList>
    </citation>
    <scope>NUCLEOTIDE SEQUENCE [LARGE SCALE GENOMIC DNA]</scope>
</reference>
<dbReference type="InterPro" id="IPR001752">
    <property type="entry name" value="Kinesin_motor_dom"/>
</dbReference>
<evidence type="ECO:0000256" key="7">
    <source>
        <dbReference type="ARBA" id="ARBA00023212"/>
    </source>
</evidence>
<dbReference type="InterPro" id="IPR036961">
    <property type="entry name" value="Kinesin_motor_dom_sf"/>
</dbReference>
<dbReference type="Proteomes" id="UP000398389">
    <property type="component" value="Unassembled WGS sequence"/>
</dbReference>
<evidence type="ECO:0000256" key="1">
    <source>
        <dbReference type="ARBA" id="ARBA00004245"/>
    </source>
</evidence>
<dbReference type="InterPro" id="IPR027417">
    <property type="entry name" value="P-loop_NTPase"/>
</dbReference>
<evidence type="ECO:0000313" key="13">
    <source>
        <dbReference type="EMBL" id="VVT55164.1"/>
    </source>
</evidence>
<comment type="similarity">
    <text evidence="8">Belongs to the TRAFAC class myosin-kinesin ATPase superfamily. Kinesin family. KIN-5/BimC subfamily.</text>
</comment>
<keyword evidence="3" id="KW-0493">Microtubule</keyword>
<dbReference type="GO" id="GO:0008017">
    <property type="term" value="F:microtubule binding"/>
    <property type="evidence" value="ECO:0007669"/>
    <property type="project" value="InterPro"/>
</dbReference>
<keyword evidence="6 9" id="KW-0505">Motor protein</keyword>
<comment type="subcellular location">
    <subcellularLocation>
        <location evidence="1">Cytoplasm</location>
        <location evidence="1">Cytoskeleton</location>
    </subcellularLocation>
</comment>
<feature type="compositionally biased region" description="Polar residues" evidence="11">
    <location>
        <begin position="50"/>
        <end position="71"/>
    </location>
</feature>
<dbReference type="PANTHER" id="PTHR47970">
    <property type="entry name" value="KINESIN-LIKE PROTEIN KIF11"/>
    <property type="match status" value="1"/>
</dbReference>
<gene>
    <name evidence="13" type="ORF">SAPINGB_P004459</name>
</gene>
<feature type="compositionally biased region" description="Acidic residues" evidence="11">
    <location>
        <begin position="1167"/>
        <end position="1176"/>
    </location>
</feature>
<dbReference type="GO" id="GO:0005876">
    <property type="term" value="C:spindle microtubule"/>
    <property type="evidence" value="ECO:0007669"/>
    <property type="project" value="TreeGrafter"/>
</dbReference>
<keyword evidence="5 9" id="KW-0067">ATP-binding</keyword>
<evidence type="ECO:0000256" key="8">
    <source>
        <dbReference type="ARBA" id="ARBA00034704"/>
    </source>
</evidence>
<keyword evidence="4 9" id="KW-0547">Nucleotide-binding</keyword>
<feature type="coiled-coil region" evidence="10">
    <location>
        <begin position="699"/>
        <end position="726"/>
    </location>
</feature>